<evidence type="ECO:0000313" key="3">
    <source>
        <dbReference type="Proteomes" id="UP001321473"/>
    </source>
</evidence>
<gene>
    <name evidence="2" type="ORF">V5799_024536</name>
</gene>
<sequence>MSTRSEGFGLRSFFSAPGTRTSRLEDVVRRTKCDQRGGERARTDEEQDVRDGGGRRRLRRGSDAAICRLGRIQERKRRDGIRQQADQRRRNVQISRLQPTQLKAE</sequence>
<feature type="region of interest" description="Disordered" evidence="1">
    <location>
        <begin position="1"/>
        <end position="20"/>
    </location>
</feature>
<comment type="caution">
    <text evidence="2">The sequence shown here is derived from an EMBL/GenBank/DDBJ whole genome shotgun (WGS) entry which is preliminary data.</text>
</comment>
<evidence type="ECO:0000256" key="1">
    <source>
        <dbReference type="SAM" id="MobiDB-lite"/>
    </source>
</evidence>
<dbReference type="AlphaFoldDB" id="A0AAQ4ECA3"/>
<dbReference type="EMBL" id="JARKHS020018659">
    <property type="protein sequence ID" value="KAK8772223.1"/>
    <property type="molecule type" value="Genomic_DNA"/>
</dbReference>
<reference evidence="2 3" key="1">
    <citation type="journal article" date="2023" name="Arcadia Sci">
        <title>De novo assembly of a long-read Amblyomma americanum tick genome.</title>
        <authorList>
            <person name="Chou S."/>
            <person name="Poskanzer K.E."/>
            <person name="Rollins M."/>
            <person name="Thuy-Boun P.S."/>
        </authorList>
    </citation>
    <scope>NUCLEOTIDE SEQUENCE [LARGE SCALE GENOMIC DNA]</scope>
    <source>
        <strain evidence="2">F_SG_1</strain>
        <tissue evidence="2">Salivary glands</tissue>
    </source>
</reference>
<organism evidence="2 3">
    <name type="scientific">Amblyomma americanum</name>
    <name type="common">Lone star tick</name>
    <dbReference type="NCBI Taxonomy" id="6943"/>
    <lineage>
        <taxon>Eukaryota</taxon>
        <taxon>Metazoa</taxon>
        <taxon>Ecdysozoa</taxon>
        <taxon>Arthropoda</taxon>
        <taxon>Chelicerata</taxon>
        <taxon>Arachnida</taxon>
        <taxon>Acari</taxon>
        <taxon>Parasitiformes</taxon>
        <taxon>Ixodida</taxon>
        <taxon>Ixodoidea</taxon>
        <taxon>Ixodidae</taxon>
        <taxon>Amblyomminae</taxon>
        <taxon>Amblyomma</taxon>
    </lineage>
</organism>
<keyword evidence="3" id="KW-1185">Reference proteome</keyword>
<feature type="compositionally biased region" description="Basic and acidic residues" evidence="1">
    <location>
        <begin position="31"/>
        <end position="54"/>
    </location>
</feature>
<protein>
    <submittedName>
        <fullName evidence="2">Uncharacterized protein</fullName>
    </submittedName>
</protein>
<feature type="compositionally biased region" description="Polar residues" evidence="1">
    <location>
        <begin position="92"/>
        <end position="105"/>
    </location>
</feature>
<accession>A0AAQ4ECA3</accession>
<dbReference type="Proteomes" id="UP001321473">
    <property type="component" value="Unassembled WGS sequence"/>
</dbReference>
<feature type="region of interest" description="Disordered" evidence="1">
    <location>
        <begin position="31"/>
        <end position="105"/>
    </location>
</feature>
<name>A0AAQ4ECA3_AMBAM</name>
<proteinExistence type="predicted"/>
<evidence type="ECO:0000313" key="2">
    <source>
        <dbReference type="EMBL" id="KAK8772223.1"/>
    </source>
</evidence>
<feature type="compositionally biased region" description="Basic and acidic residues" evidence="1">
    <location>
        <begin position="71"/>
        <end position="89"/>
    </location>
</feature>